<keyword evidence="2 4" id="KW-0689">Ribosomal protein</keyword>
<gene>
    <name evidence="4 6" type="primary">rpsR</name>
    <name evidence="6" type="ORF">PQG83_17900</name>
</gene>
<dbReference type="RefSeq" id="WP_376753428.1">
    <property type="nucleotide sequence ID" value="NZ_CP116968.1"/>
</dbReference>
<evidence type="ECO:0000256" key="4">
    <source>
        <dbReference type="HAMAP-Rule" id="MF_00270"/>
    </source>
</evidence>
<dbReference type="GO" id="GO:0022627">
    <property type="term" value="C:cytosolic small ribosomal subunit"/>
    <property type="evidence" value="ECO:0007669"/>
    <property type="project" value="TreeGrafter"/>
</dbReference>
<dbReference type="Proteomes" id="UP001302494">
    <property type="component" value="Chromosome"/>
</dbReference>
<evidence type="ECO:0000256" key="1">
    <source>
        <dbReference type="ARBA" id="ARBA00005589"/>
    </source>
</evidence>
<dbReference type="NCBIfam" id="TIGR00165">
    <property type="entry name" value="S18"/>
    <property type="match status" value="1"/>
</dbReference>
<name>A0AA96GMS2_9BACT</name>
<keyword evidence="4" id="KW-0694">RNA-binding</keyword>
<accession>A0AA96GMS2</accession>
<evidence type="ECO:0000256" key="5">
    <source>
        <dbReference type="RuleBase" id="RU003910"/>
    </source>
</evidence>
<evidence type="ECO:0000313" key="6">
    <source>
        <dbReference type="EMBL" id="WNM64207.1"/>
    </source>
</evidence>
<dbReference type="GO" id="GO:0070181">
    <property type="term" value="F:small ribosomal subunit rRNA binding"/>
    <property type="evidence" value="ECO:0007669"/>
    <property type="project" value="TreeGrafter"/>
</dbReference>
<dbReference type="PRINTS" id="PR00974">
    <property type="entry name" value="RIBOSOMALS18"/>
</dbReference>
<evidence type="ECO:0000313" key="7">
    <source>
        <dbReference type="Proteomes" id="UP001302494"/>
    </source>
</evidence>
<evidence type="ECO:0000256" key="2">
    <source>
        <dbReference type="ARBA" id="ARBA00022980"/>
    </source>
</evidence>
<dbReference type="AlphaFoldDB" id="A0AA96GMS2"/>
<dbReference type="KEGG" id="nneo:PQG83_17900"/>
<reference evidence="6 7" key="1">
    <citation type="submission" date="2023-01" db="EMBL/GenBank/DDBJ databases">
        <title>Cultivation and genomic characterization of new, ubiquitous marine nitrite-oxidizing bacteria from the Nitrospirales.</title>
        <authorList>
            <person name="Mueller A.J."/>
            <person name="Daebeler A."/>
            <person name="Herbold C.W."/>
            <person name="Kirkegaard R.H."/>
            <person name="Daims H."/>
        </authorList>
    </citation>
    <scope>NUCLEOTIDE SEQUENCE [LARGE SCALE GENOMIC DNA]</scope>
    <source>
        <strain evidence="6 7">DK</strain>
    </source>
</reference>
<comment type="similarity">
    <text evidence="1 4 5">Belongs to the bacterial ribosomal protein bS18 family.</text>
</comment>
<dbReference type="Pfam" id="PF01084">
    <property type="entry name" value="Ribosomal_S18"/>
    <property type="match status" value="1"/>
</dbReference>
<dbReference type="Gene3D" id="4.10.640.10">
    <property type="entry name" value="Ribosomal protein S18"/>
    <property type="match status" value="1"/>
</dbReference>
<proteinExistence type="inferred from homology"/>
<dbReference type="InterPro" id="IPR036870">
    <property type="entry name" value="Ribosomal_bS18_sf"/>
</dbReference>
<dbReference type="GO" id="GO:0006412">
    <property type="term" value="P:translation"/>
    <property type="evidence" value="ECO:0007669"/>
    <property type="project" value="UniProtKB-UniRule"/>
</dbReference>
<evidence type="ECO:0000256" key="3">
    <source>
        <dbReference type="ARBA" id="ARBA00023274"/>
    </source>
</evidence>
<dbReference type="HAMAP" id="MF_00270">
    <property type="entry name" value="Ribosomal_bS18"/>
    <property type="match status" value="1"/>
</dbReference>
<keyword evidence="4" id="KW-0699">rRNA-binding</keyword>
<sequence length="83" mass="9831">MFSLGEVSVEKGRLFQRKRVCRFCFDKTPLDYKDANLLRNFLTERGRIIPRRTSGNCLRHQRKLTQAIKRARHVAILSFAEEH</sequence>
<protein>
    <recommendedName>
        <fullName evidence="4">Small ribosomal subunit protein bS18</fullName>
    </recommendedName>
</protein>
<dbReference type="InterPro" id="IPR001648">
    <property type="entry name" value="Ribosomal_bS18"/>
</dbReference>
<comment type="function">
    <text evidence="4">Binds as a heterodimer with protein bS6 to the central domain of the 16S rRNA, where it helps stabilize the platform of the 30S subunit.</text>
</comment>
<dbReference type="EMBL" id="CP116968">
    <property type="protein sequence ID" value="WNM64207.1"/>
    <property type="molecule type" value="Genomic_DNA"/>
</dbReference>
<dbReference type="SUPFAM" id="SSF46911">
    <property type="entry name" value="Ribosomal protein S18"/>
    <property type="match status" value="1"/>
</dbReference>
<dbReference type="GO" id="GO:0003735">
    <property type="term" value="F:structural constituent of ribosome"/>
    <property type="evidence" value="ECO:0007669"/>
    <property type="project" value="InterPro"/>
</dbReference>
<keyword evidence="3 4" id="KW-0687">Ribonucleoprotein</keyword>
<organism evidence="6 7">
    <name type="scientific">Candidatus Nitrospira neomarina</name>
    <dbReference type="NCBI Taxonomy" id="3020899"/>
    <lineage>
        <taxon>Bacteria</taxon>
        <taxon>Pseudomonadati</taxon>
        <taxon>Nitrospirota</taxon>
        <taxon>Nitrospiria</taxon>
        <taxon>Nitrospirales</taxon>
        <taxon>Nitrospiraceae</taxon>
        <taxon>Nitrospira</taxon>
    </lineage>
</organism>
<comment type="subunit">
    <text evidence="4">Part of the 30S ribosomal subunit. Forms a tight heterodimer with protein bS6.</text>
</comment>
<dbReference type="PANTHER" id="PTHR13479">
    <property type="entry name" value="30S RIBOSOMAL PROTEIN S18"/>
    <property type="match status" value="1"/>
</dbReference>
<dbReference type="PANTHER" id="PTHR13479:SF40">
    <property type="entry name" value="SMALL RIBOSOMAL SUBUNIT PROTEIN BS18M"/>
    <property type="match status" value="1"/>
</dbReference>
<keyword evidence="7" id="KW-1185">Reference proteome</keyword>